<keyword evidence="2" id="KW-1185">Reference proteome</keyword>
<protein>
    <submittedName>
        <fullName evidence="1">Uncharacterized protein</fullName>
    </submittedName>
</protein>
<dbReference type="Proteomes" id="UP000314982">
    <property type="component" value="Unassembled WGS sequence"/>
</dbReference>
<organism evidence="1 2">
    <name type="scientific">Hucho hucho</name>
    <name type="common">huchen</name>
    <dbReference type="NCBI Taxonomy" id="62062"/>
    <lineage>
        <taxon>Eukaryota</taxon>
        <taxon>Metazoa</taxon>
        <taxon>Chordata</taxon>
        <taxon>Craniata</taxon>
        <taxon>Vertebrata</taxon>
        <taxon>Euteleostomi</taxon>
        <taxon>Actinopterygii</taxon>
        <taxon>Neopterygii</taxon>
        <taxon>Teleostei</taxon>
        <taxon>Protacanthopterygii</taxon>
        <taxon>Salmoniformes</taxon>
        <taxon>Salmonidae</taxon>
        <taxon>Salmoninae</taxon>
        <taxon>Hucho</taxon>
    </lineage>
</organism>
<proteinExistence type="predicted"/>
<accession>A0A4W5MLC5</accession>
<dbReference type="AlphaFoldDB" id="A0A4W5MLC5"/>
<sequence>MEFSFVCPLWETGAVVRFIRGTPISDVVSSLPILTVDLKVLTTTARVSPGLRACRPVVRQVLTRRRLWAQTHHR</sequence>
<name>A0A4W5MLC5_9TELE</name>
<reference evidence="2" key="1">
    <citation type="submission" date="2018-06" db="EMBL/GenBank/DDBJ databases">
        <title>Genome assembly of Danube salmon.</title>
        <authorList>
            <person name="Macqueen D.J."/>
            <person name="Gundappa M.K."/>
        </authorList>
    </citation>
    <scope>NUCLEOTIDE SEQUENCE [LARGE SCALE GENOMIC DNA]</scope>
</reference>
<evidence type="ECO:0000313" key="2">
    <source>
        <dbReference type="Proteomes" id="UP000314982"/>
    </source>
</evidence>
<reference evidence="1" key="3">
    <citation type="submission" date="2025-09" db="UniProtKB">
        <authorList>
            <consortium name="Ensembl"/>
        </authorList>
    </citation>
    <scope>IDENTIFICATION</scope>
</reference>
<reference evidence="1" key="2">
    <citation type="submission" date="2025-08" db="UniProtKB">
        <authorList>
            <consortium name="Ensembl"/>
        </authorList>
    </citation>
    <scope>IDENTIFICATION</scope>
</reference>
<evidence type="ECO:0000313" key="1">
    <source>
        <dbReference type="Ensembl" id="ENSHHUP00000038170.1"/>
    </source>
</evidence>
<dbReference type="Ensembl" id="ENSHHUT00000039678.1">
    <property type="protein sequence ID" value="ENSHHUP00000038170.1"/>
    <property type="gene ID" value="ENSHHUG00000023857.1"/>
</dbReference>